<dbReference type="InterPro" id="IPR003959">
    <property type="entry name" value="ATPase_AAA_core"/>
</dbReference>
<dbReference type="GO" id="GO:0005663">
    <property type="term" value="C:DNA replication factor C complex"/>
    <property type="evidence" value="ECO:0007669"/>
    <property type="project" value="TreeGrafter"/>
</dbReference>
<keyword evidence="1" id="KW-0235">DNA replication</keyword>
<evidence type="ECO:0000259" key="4">
    <source>
        <dbReference type="SMART" id="SM00382"/>
    </source>
</evidence>
<evidence type="ECO:0000256" key="3">
    <source>
        <dbReference type="ARBA" id="ARBA00022840"/>
    </source>
</evidence>
<dbReference type="InterPro" id="IPR050238">
    <property type="entry name" value="DNA_Rep/Repair_Clamp_Loader"/>
</dbReference>
<dbReference type="SUPFAM" id="SSF52540">
    <property type="entry name" value="P-loop containing nucleoside triphosphate hydrolases"/>
    <property type="match status" value="1"/>
</dbReference>
<dbReference type="Gene3D" id="3.40.50.300">
    <property type="entry name" value="P-loop containing nucleotide triphosphate hydrolases"/>
    <property type="match status" value="1"/>
</dbReference>
<dbReference type="GO" id="GO:0006281">
    <property type="term" value="P:DNA repair"/>
    <property type="evidence" value="ECO:0007669"/>
    <property type="project" value="TreeGrafter"/>
</dbReference>
<organism evidence="5">
    <name type="scientific">viral metagenome</name>
    <dbReference type="NCBI Taxonomy" id="1070528"/>
    <lineage>
        <taxon>unclassified sequences</taxon>
        <taxon>metagenomes</taxon>
        <taxon>organismal metagenomes</taxon>
    </lineage>
</organism>
<keyword evidence="3" id="KW-0067">ATP-binding</keyword>
<protein>
    <recommendedName>
        <fullName evidence="4">AAA+ ATPase domain-containing protein</fullName>
    </recommendedName>
</protein>
<name>A0A6C0J1I5_9ZZZZ</name>
<dbReference type="GO" id="GO:0005524">
    <property type="term" value="F:ATP binding"/>
    <property type="evidence" value="ECO:0007669"/>
    <property type="project" value="UniProtKB-KW"/>
</dbReference>
<dbReference type="CDD" id="cd00009">
    <property type="entry name" value="AAA"/>
    <property type="match status" value="1"/>
</dbReference>
<keyword evidence="2" id="KW-0547">Nucleotide-binding</keyword>
<dbReference type="Gene3D" id="1.10.8.60">
    <property type="match status" value="1"/>
</dbReference>
<feature type="domain" description="AAA+ ATPase" evidence="4">
    <location>
        <begin position="40"/>
        <end position="169"/>
    </location>
</feature>
<evidence type="ECO:0000256" key="1">
    <source>
        <dbReference type="ARBA" id="ARBA00022705"/>
    </source>
</evidence>
<dbReference type="EMBL" id="MN740309">
    <property type="protein sequence ID" value="QHT99508.1"/>
    <property type="molecule type" value="Genomic_DNA"/>
</dbReference>
<evidence type="ECO:0000256" key="2">
    <source>
        <dbReference type="ARBA" id="ARBA00022741"/>
    </source>
</evidence>
<reference evidence="5" key="1">
    <citation type="journal article" date="2020" name="Nature">
        <title>Giant virus diversity and host interactions through global metagenomics.</title>
        <authorList>
            <person name="Schulz F."/>
            <person name="Roux S."/>
            <person name="Paez-Espino D."/>
            <person name="Jungbluth S."/>
            <person name="Walsh D.A."/>
            <person name="Denef V.J."/>
            <person name="McMahon K.D."/>
            <person name="Konstantinidis K.T."/>
            <person name="Eloe-Fadrosh E.A."/>
            <person name="Kyrpides N.C."/>
            <person name="Woyke T."/>
        </authorList>
    </citation>
    <scope>NUCLEOTIDE SEQUENCE</scope>
    <source>
        <strain evidence="5">GVMAG-M-3300025699-48</strain>
    </source>
</reference>
<dbReference type="GO" id="GO:0003689">
    <property type="term" value="F:DNA clamp loader activity"/>
    <property type="evidence" value="ECO:0007669"/>
    <property type="project" value="TreeGrafter"/>
</dbReference>
<accession>A0A6C0J1I5</accession>
<dbReference type="InterPro" id="IPR027417">
    <property type="entry name" value="P-loop_NTPase"/>
</dbReference>
<sequence>MNNIIENIPWVEKYRPSKFNDIVLDPSNRVIFENILKTGYFPNLLFYGPPGTGKTTTIMNLITDYNNKYNKNCKGSVIHLNASDERGIDIIRNQIFQFVRSNNFFCKGLKFVILDEVDYMTKNAQHALKYLLQISSYNVRYCLICNYISKIDESLKNEFICIRFNQLPQTDIHLFIKQIIDSEKLNIDINTIEMIQKMYNSDIRSMINFIQLHQNYEGMKTNIITNKIWEDMHKTLKENKTPEFHKFIQEICIQYNIDKKTVIKQYYNYIIRNYPSIITIEYLNNIEAILHNDGSNIANMINYMKEIENK</sequence>
<evidence type="ECO:0000313" key="5">
    <source>
        <dbReference type="EMBL" id="QHT99508.1"/>
    </source>
</evidence>
<dbReference type="PANTHER" id="PTHR11669">
    <property type="entry name" value="REPLICATION FACTOR C / DNA POLYMERASE III GAMMA-TAU SUBUNIT"/>
    <property type="match status" value="1"/>
</dbReference>
<dbReference type="SMART" id="SM00382">
    <property type="entry name" value="AAA"/>
    <property type="match status" value="1"/>
</dbReference>
<dbReference type="GO" id="GO:0016887">
    <property type="term" value="F:ATP hydrolysis activity"/>
    <property type="evidence" value="ECO:0007669"/>
    <property type="project" value="InterPro"/>
</dbReference>
<dbReference type="GO" id="GO:0006261">
    <property type="term" value="P:DNA-templated DNA replication"/>
    <property type="evidence" value="ECO:0007669"/>
    <property type="project" value="TreeGrafter"/>
</dbReference>
<dbReference type="Pfam" id="PF00004">
    <property type="entry name" value="AAA"/>
    <property type="match status" value="1"/>
</dbReference>
<dbReference type="PANTHER" id="PTHR11669:SF20">
    <property type="entry name" value="REPLICATION FACTOR C SUBUNIT 4"/>
    <property type="match status" value="1"/>
</dbReference>
<dbReference type="AlphaFoldDB" id="A0A6C0J1I5"/>
<proteinExistence type="predicted"/>
<dbReference type="InterPro" id="IPR003593">
    <property type="entry name" value="AAA+_ATPase"/>
</dbReference>